<evidence type="ECO:0000313" key="3">
    <source>
        <dbReference type="Proteomes" id="UP000539372"/>
    </source>
</evidence>
<proteinExistence type="predicted"/>
<dbReference type="CDD" id="cd02440">
    <property type="entry name" value="AdoMet_MTases"/>
    <property type="match status" value="1"/>
</dbReference>
<dbReference type="Proteomes" id="UP000539372">
    <property type="component" value="Unassembled WGS sequence"/>
</dbReference>
<dbReference type="SUPFAM" id="SSF53335">
    <property type="entry name" value="S-adenosyl-L-methionine-dependent methyltransferases"/>
    <property type="match status" value="1"/>
</dbReference>
<organism evidence="2 3">
    <name type="scientific">Pacificispira spongiicola</name>
    <dbReference type="NCBI Taxonomy" id="2729598"/>
    <lineage>
        <taxon>Bacteria</taxon>
        <taxon>Pseudomonadati</taxon>
        <taxon>Pseudomonadota</taxon>
        <taxon>Alphaproteobacteria</taxon>
        <taxon>Rhodospirillales</taxon>
        <taxon>Rhodospirillaceae</taxon>
        <taxon>Pacificispira</taxon>
    </lineage>
</organism>
<dbReference type="AlphaFoldDB" id="A0A7Y0HFH7"/>
<dbReference type="EMBL" id="JABBNT010000004">
    <property type="protein sequence ID" value="NMM45875.1"/>
    <property type="molecule type" value="Genomic_DNA"/>
</dbReference>
<reference evidence="2 3" key="1">
    <citation type="submission" date="2020-04" db="EMBL/GenBank/DDBJ databases">
        <title>Rhodospirillaceae bacterium KN72 isolated from deep sea.</title>
        <authorList>
            <person name="Zhang D.-C."/>
        </authorList>
    </citation>
    <scope>NUCLEOTIDE SEQUENCE [LARGE SCALE GENOMIC DNA]</scope>
    <source>
        <strain evidence="2 3">KN72</strain>
    </source>
</reference>
<name>A0A7Y0HFH7_9PROT</name>
<dbReference type="RefSeq" id="WP_169626250.1">
    <property type="nucleotide sequence ID" value="NZ_JABBNT010000004.1"/>
</dbReference>
<dbReference type="GO" id="GO:0008757">
    <property type="term" value="F:S-adenosylmethionine-dependent methyltransferase activity"/>
    <property type="evidence" value="ECO:0007669"/>
    <property type="project" value="InterPro"/>
</dbReference>
<evidence type="ECO:0000259" key="1">
    <source>
        <dbReference type="Pfam" id="PF08241"/>
    </source>
</evidence>
<dbReference type="InterPro" id="IPR013216">
    <property type="entry name" value="Methyltransf_11"/>
</dbReference>
<keyword evidence="3" id="KW-1185">Reference proteome</keyword>
<protein>
    <submittedName>
        <fullName evidence="2">Methyltransferase domain-containing protein</fullName>
    </submittedName>
</protein>
<dbReference type="InterPro" id="IPR029063">
    <property type="entry name" value="SAM-dependent_MTases_sf"/>
</dbReference>
<feature type="domain" description="Methyltransferase type 11" evidence="1">
    <location>
        <begin position="139"/>
        <end position="237"/>
    </location>
</feature>
<keyword evidence="2" id="KW-0808">Transferase</keyword>
<keyword evidence="2" id="KW-0489">Methyltransferase</keyword>
<dbReference type="Pfam" id="PF08241">
    <property type="entry name" value="Methyltransf_11"/>
    <property type="match status" value="1"/>
</dbReference>
<accession>A0A7Y0HFH7</accession>
<dbReference type="InterPro" id="IPR050508">
    <property type="entry name" value="Methyltransf_Superfamily"/>
</dbReference>
<gene>
    <name evidence="2" type="ORF">HH303_15365</name>
</gene>
<dbReference type="Gene3D" id="3.40.50.150">
    <property type="entry name" value="Vaccinia Virus protein VP39"/>
    <property type="match status" value="1"/>
</dbReference>
<comment type="caution">
    <text evidence="2">The sequence shown here is derived from an EMBL/GenBank/DDBJ whole genome shotgun (WGS) entry which is preliminary data.</text>
</comment>
<evidence type="ECO:0000313" key="2">
    <source>
        <dbReference type="EMBL" id="NMM45875.1"/>
    </source>
</evidence>
<sequence>MEKTYLPRLQELKKLAANLPRTRFMALARIDALIRMNMGWEALQLDRNLPEHPFKMAYDLVDRAIGDLEEAGKIAFCDGGLTLDHDPREQAMEEEHHDLFQSLWVQFDAEQYKERIKRYDDRLRFNHLDKGFFDGMRVVDMGCGHGNFDHAILNAGAKEVVGVDYGEESISYAREAAERLNVPEGKLRFILSTVYDVPEDSGSFDAAVQNGVFHHLDDEDRAYREMHRLLKPGGVAWIYTEGEGSIARDLFHVSVQILSDVPAKLVQSHLAHLGMSINKRYHLGDGLKAVYRACSWDNITGRLSEIGFGEFKRLIGGFDTDLDVTDADPYAREKFGEADIRLLATKVR</sequence>
<dbReference type="GO" id="GO:0032259">
    <property type="term" value="P:methylation"/>
    <property type="evidence" value="ECO:0007669"/>
    <property type="project" value="UniProtKB-KW"/>
</dbReference>
<dbReference type="PANTHER" id="PTHR42912">
    <property type="entry name" value="METHYLTRANSFERASE"/>
    <property type="match status" value="1"/>
</dbReference>